<feature type="non-terminal residue" evidence="1">
    <location>
        <position position="42"/>
    </location>
</feature>
<dbReference type="Proteomes" id="UP000789901">
    <property type="component" value="Unassembled WGS sequence"/>
</dbReference>
<comment type="caution">
    <text evidence="1">The sequence shown here is derived from an EMBL/GenBank/DDBJ whole genome shotgun (WGS) entry which is preliminary data.</text>
</comment>
<name>A0ABN7X249_GIGMA</name>
<accession>A0ABN7X249</accession>
<dbReference type="EMBL" id="CAJVQB010080579">
    <property type="protein sequence ID" value="CAG8845695.1"/>
    <property type="molecule type" value="Genomic_DNA"/>
</dbReference>
<proteinExistence type="predicted"/>
<gene>
    <name evidence="1" type="ORF">GMARGA_LOCUS37782</name>
</gene>
<evidence type="ECO:0000313" key="1">
    <source>
        <dbReference type="EMBL" id="CAG8845695.1"/>
    </source>
</evidence>
<feature type="non-terminal residue" evidence="1">
    <location>
        <position position="1"/>
    </location>
</feature>
<reference evidence="1 2" key="1">
    <citation type="submission" date="2021-06" db="EMBL/GenBank/DDBJ databases">
        <authorList>
            <person name="Kallberg Y."/>
            <person name="Tangrot J."/>
            <person name="Rosling A."/>
        </authorList>
    </citation>
    <scope>NUCLEOTIDE SEQUENCE [LARGE SCALE GENOMIC DNA]</scope>
    <source>
        <strain evidence="1 2">120-4 pot B 10/14</strain>
    </source>
</reference>
<evidence type="ECO:0000313" key="2">
    <source>
        <dbReference type="Proteomes" id="UP000789901"/>
    </source>
</evidence>
<keyword evidence="2" id="KW-1185">Reference proteome</keyword>
<protein>
    <submittedName>
        <fullName evidence="1">20317_t:CDS:1</fullName>
    </submittedName>
</protein>
<sequence length="42" mass="5067">LQAIINENKTRKLQEEIIRTNETIYLLERKSSMDIEMSKKEE</sequence>
<organism evidence="1 2">
    <name type="scientific">Gigaspora margarita</name>
    <dbReference type="NCBI Taxonomy" id="4874"/>
    <lineage>
        <taxon>Eukaryota</taxon>
        <taxon>Fungi</taxon>
        <taxon>Fungi incertae sedis</taxon>
        <taxon>Mucoromycota</taxon>
        <taxon>Glomeromycotina</taxon>
        <taxon>Glomeromycetes</taxon>
        <taxon>Diversisporales</taxon>
        <taxon>Gigasporaceae</taxon>
        <taxon>Gigaspora</taxon>
    </lineage>
</organism>